<accession>G8ZFI1</accession>
<sequence length="93" mass="10809">MEGRVVIAFEGDGISVLMVEPDGSKSLAKFDMDELVDLVLYRYATPWNLSEDIIEKLFYILNEIMIAYSKNPEAKKEEVIRNIKFRIHENINK</sequence>
<gene>
    <name evidence="1" type="ordered locus">PAB2350.1n</name>
</gene>
<proteinExistence type="predicted"/>
<organism evidence="1 2">
    <name type="scientific">Pyrococcus abyssi (strain GE5 / Orsay)</name>
    <dbReference type="NCBI Taxonomy" id="272844"/>
    <lineage>
        <taxon>Archaea</taxon>
        <taxon>Methanobacteriati</taxon>
        <taxon>Methanobacteriota</taxon>
        <taxon>Thermococci</taxon>
        <taxon>Thermococcales</taxon>
        <taxon>Thermococcaceae</taxon>
        <taxon>Pyrococcus</taxon>
    </lineage>
</organism>
<dbReference type="EMBL" id="HE613800">
    <property type="protein sequence ID" value="CCE69372.1"/>
    <property type="molecule type" value="Genomic_DNA"/>
</dbReference>
<dbReference type="Proteomes" id="UP000009139">
    <property type="component" value="Chromosome"/>
</dbReference>
<protein>
    <submittedName>
        <fullName evidence="1">Uncharacterized protein</fullName>
    </submittedName>
</protein>
<name>G8ZFI1_PYRAB</name>
<reference evidence="1 2" key="1">
    <citation type="journal article" date="2012" name="Curr. Microbiol.">
        <title>Re-annotation of two hyperthermophilic archaea Pyrococcus abyssi GE5 and Pyrococcus furiosus DSM 3638.</title>
        <authorList>
            <person name="Gao J."/>
            <person name="Wang J."/>
        </authorList>
    </citation>
    <scope>GENOME REANNOTATION</scope>
    <source>
        <strain evidence="2">GE5 / Orsay</strain>
    </source>
</reference>
<dbReference type="AlphaFoldDB" id="G8ZFI1"/>
<evidence type="ECO:0000313" key="1">
    <source>
        <dbReference type="EMBL" id="CCE69372.1"/>
    </source>
</evidence>
<evidence type="ECO:0000313" key="2">
    <source>
        <dbReference type="Proteomes" id="UP000009139"/>
    </source>
</evidence>
<comment type="miscellaneous">
    <text evidence="1">The sequence shown here is derived from an EMBL/GenBank/DDBJ third party annotation (TPA) entry.</text>
</comment>